<organism evidence="2 3">
    <name type="scientific">Aspergillus rambellii</name>
    <dbReference type="NCBI Taxonomy" id="308745"/>
    <lineage>
        <taxon>Eukaryota</taxon>
        <taxon>Fungi</taxon>
        <taxon>Dikarya</taxon>
        <taxon>Ascomycota</taxon>
        <taxon>Pezizomycotina</taxon>
        <taxon>Eurotiomycetes</taxon>
        <taxon>Eurotiomycetidae</taxon>
        <taxon>Eurotiales</taxon>
        <taxon>Aspergillaceae</taxon>
        <taxon>Aspergillus</taxon>
        <taxon>Aspergillus subgen. Nidulantes</taxon>
    </lineage>
</organism>
<name>A0A0F8XQ54_9EURO</name>
<evidence type="ECO:0000313" key="2">
    <source>
        <dbReference type="EMBL" id="KKK25652.1"/>
    </source>
</evidence>
<dbReference type="AlphaFoldDB" id="A0A0F8XQ54"/>
<protein>
    <submittedName>
        <fullName evidence="2">Uncharacterized protein</fullName>
    </submittedName>
</protein>
<feature type="compositionally biased region" description="Low complexity" evidence="1">
    <location>
        <begin position="459"/>
        <end position="468"/>
    </location>
</feature>
<feature type="compositionally biased region" description="Basic and acidic residues" evidence="1">
    <location>
        <begin position="407"/>
        <end position="418"/>
    </location>
</feature>
<proteinExistence type="predicted"/>
<feature type="compositionally biased region" description="Low complexity" evidence="1">
    <location>
        <begin position="285"/>
        <end position="304"/>
    </location>
</feature>
<dbReference type="STRING" id="308745.A0A0F8XQ54"/>
<accession>A0A0F8XQ54</accession>
<reference evidence="2 3" key="1">
    <citation type="submission" date="2015-02" db="EMBL/GenBank/DDBJ databases">
        <title>Draft Genome Sequences of Two Closely-Related Aflatoxigenic Aspergillus Species Obtained from the Cote d'Ivoire.</title>
        <authorList>
            <person name="Moore G.G."/>
            <person name="Beltz S.B."/>
            <person name="Mack B.M."/>
        </authorList>
    </citation>
    <scope>NUCLEOTIDE SEQUENCE [LARGE SCALE GENOMIC DNA]</scope>
    <source>
        <strain evidence="2 3">SRRC1468</strain>
    </source>
</reference>
<feature type="compositionally biased region" description="Low complexity" evidence="1">
    <location>
        <begin position="424"/>
        <end position="449"/>
    </location>
</feature>
<evidence type="ECO:0000313" key="3">
    <source>
        <dbReference type="Proteomes" id="UP000034291"/>
    </source>
</evidence>
<sequence>MARGKLGKSRPLRQTDAISTPVLKYSDAVPRNDLKAINHGVSYSRPIHQSPWLDPRPTTSQDRRMKKTEKTEGVPPPPGLDFRMAGPPAAAVQSPTGTGSRGDAAMIGIALGGPGLGEPESMTAQTQQSPPPPVPEGEDPQALLRKSSKWRKIGGLFKAKSAMAANVNKPFYQVRTGNDWPLQDSSSHSVDLKSRPAVETQRSPVQNTEAWPCLVPESEPHAPPGPLLQVEIPNVEMERYSVMFGGLLQKGQPSSWNRRSRTLDGVAVKKNEELPLFEPPRRRATSPTRSRSPNFTLFPTTPTTKASKVLGSHNLPQGTDILRKTPTHPLESRPESPASEDEDDHVTLPVSVQEQQPPPPPSHHQPQESATSGPGAEPQLAHKVDITPNHVDAQEPQWEMMVHRKNQQVEEPKPKLRLDTQNLRPSATNSRSTSPSSSPASSLLSPLSAVKRRDGQALSSSSSSSSSSPIGPKPTGLTPRSAHLPRNHDAIPAIEVSVARSVSVSRGKKQVIVPVRPRADRLNTNERLVVKRVNTPKVTDGQYGHRHGNSQDARIEMA</sequence>
<keyword evidence="3" id="KW-1185">Reference proteome</keyword>
<dbReference type="Proteomes" id="UP000034291">
    <property type="component" value="Unassembled WGS sequence"/>
</dbReference>
<evidence type="ECO:0000256" key="1">
    <source>
        <dbReference type="SAM" id="MobiDB-lite"/>
    </source>
</evidence>
<feature type="region of interest" description="Disordered" evidence="1">
    <location>
        <begin position="179"/>
        <end position="208"/>
    </location>
</feature>
<feature type="region of interest" description="Disordered" evidence="1">
    <location>
        <begin position="252"/>
        <end position="488"/>
    </location>
</feature>
<dbReference type="EMBL" id="JZBS01000705">
    <property type="protein sequence ID" value="KKK25652.1"/>
    <property type="molecule type" value="Genomic_DNA"/>
</dbReference>
<feature type="region of interest" description="Disordered" evidence="1">
    <location>
        <begin position="40"/>
        <end position="147"/>
    </location>
</feature>
<comment type="caution">
    <text evidence="2">The sequence shown here is derived from an EMBL/GenBank/DDBJ whole genome shotgun (WGS) entry which is preliminary data.</text>
</comment>
<dbReference type="OrthoDB" id="5404004at2759"/>
<gene>
    <name evidence="2" type="ORF">ARAM_003853</name>
</gene>
<feature type="region of interest" description="Disordered" evidence="1">
    <location>
        <begin position="538"/>
        <end position="558"/>
    </location>
</feature>